<organism evidence="2 3">
    <name type="scientific">Monosporascus cannonballus</name>
    <dbReference type="NCBI Taxonomy" id="155416"/>
    <lineage>
        <taxon>Eukaryota</taxon>
        <taxon>Fungi</taxon>
        <taxon>Dikarya</taxon>
        <taxon>Ascomycota</taxon>
        <taxon>Pezizomycotina</taxon>
        <taxon>Sordariomycetes</taxon>
        <taxon>Xylariomycetidae</taxon>
        <taxon>Xylariales</taxon>
        <taxon>Xylariales incertae sedis</taxon>
        <taxon>Monosporascus</taxon>
    </lineage>
</organism>
<reference evidence="2 3" key="1">
    <citation type="submission" date="2018-06" db="EMBL/GenBank/DDBJ databases">
        <title>Complete Genomes of Monosporascus.</title>
        <authorList>
            <person name="Robinson A.J."/>
            <person name="Natvig D.O."/>
        </authorList>
    </citation>
    <scope>NUCLEOTIDE SEQUENCE [LARGE SCALE GENOMIC DNA]</scope>
    <source>
        <strain evidence="2 3">CBS 609.92</strain>
    </source>
</reference>
<evidence type="ECO:0008006" key="4">
    <source>
        <dbReference type="Google" id="ProtNLM"/>
    </source>
</evidence>
<accession>A0ABY0GWB9</accession>
<feature type="transmembrane region" description="Helical" evidence="1">
    <location>
        <begin position="93"/>
        <end position="111"/>
    </location>
</feature>
<keyword evidence="1" id="KW-0812">Transmembrane</keyword>
<protein>
    <recommendedName>
        <fullName evidence="4">Increased loss of mitochondrial DNA protein 1</fullName>
    </recommendedName>
</protein>
<dbReference type="EMBL" id="QJNS01000505">
    <property type="protein sequence ID" value="RYO77059.1"/>
    <property type="molecule type" value="Genomic_DNA"/>
</dbReference>
<gene>
    <name evidence="2" type="ORF">DL762_009506</name>
</gene>
<name>A0ABY0GWB9_9PEZI</name>
<dbReference type="InterPro" id="IPR018815">
    <property type="entry name" value="Incr_loss_mito_DNA_1"/>
</dbReference>
<comment type="caution">
    <text evidence="2">The sequence shown here is derived from an EMBL/GenBank/DDBJ whole genome shotgun (WGS) entry which is preliminary data.</text>
</comment>
<keyword evidence="1" id="KW-1133">Transmembrane helix</keyword>
<keyword evidence="1" id="KW-0472">Membrane</keyword>
<evidence type="ECO:0000313" key="3">
    <source>
        <dbReference type="Proteomes" id="UP000294003"/>
    </source>
</evidence>
<feature type="transmembrane region" description="Helical" evidence="1">
    <location>
        <begin position="7"/>
        <end position="26"/>
    </location>
</feature>
<feature type="transmembrane region" description="Helical" evidence="1">
    <location>
        <begin position="152"/>
        <end position="171"/>
    </location>
</feature>
<keyword evidence="3" id="KW-1185">Reference proteome</keyword>
<evidence type="ECO:0000256" key="1">
    <source>
        <dbReference type="SAM" id="Phobius"/>
    </source>
</evidence>
<feature type="transmembrane region" description="Helical" evidence="1">
    <location>
        <begin position="61"/>
        <end position="81"/>
    </location>
</feature>
<dbReference type="Proteomes" id="UP000294003">
    <property type="component" value="Unassembled WGS sequence"/>
</dbReference>
<dbReference type="PANTHER" id="PTHR28029:SF1">
    <property type="entry name" value="PROTEIN ILM1"/>
    <property type="match status" value="1"/>
</dbReference>
<proteinExistence type="predicted"/>
<dbReference type="PANTHER" id="PTHR28029">
    <property type="entry name" value="PROTEIN ILM1"/>
    <property type="match status" value="1"/>
</dbReference>
<evidence type="ECO:0000313" key="2">
    <source>
        <dbReference type="EMBL" id="RYO77059.1"/>
    </source>
</evidence>
<dbReference type="Pfam" id="PF10311">
    <property type="entry name" value="Ilm1"/>
    <property type="match status" value="1"/>
</dbReference>
<sequence>MAWASARTIITSLSLFHITLAFFFFANPSVIEDQSLVFVIGEAMGMPQAGSAFSTPSPANAFLGVVLLVLGVSDLVSLSALPEEAWLVHHWPAQAPLRCFVFVALAMFAYATNSPAGRAAPSRGRMSHPRAPWVGADYGTRGGGAEGLRNRVFFTFAFVEFLFWYWAWTTLKEESRAFLEKKRQRAGADAED</sequence>